<dbReference type="InterPro" id="IPR050437">
    <property type="entry name" value="Ribos_protein_bS1-like"/>
</dbReference>
<dbReference type="PROSITE" id="PS50126">
    <property type="entry name" value="S1"/>
    <property type="match status" value="2"/>
</dbReference>
<evidence type="ECO:0000313" key="5">
    <source>
        <dbReference type="EMBL" id="BBA98111.1"/>
    </source>
</evidence>
<dbReference type="InterPro" id="IPR003029">
    <property type="entry name" value="S1_domain"/>
</dbReference>
<keyword evidence="3" id="KW-0687">Ribonucleoprotein</keyword>
<organism evidence="5 6">
    <name type="scientific">Actinacidiphila reveromycinica</name>
    <dbReference type="NCBI Taxonomy" id="659352"/>
    <lineage>
        <taxon>Bacteria</taxon>
        <taxon>Bacillati</taxon>
        <taxon>Actinomycetota</taxon>
        <taxon>Actinomycetes</taxon>
        <taxon>Kitasatosporales</taxon>
        <taxon>Streptomycetaceae</taxon>
        <taxon>Actinacidiphila</taxon>
    </lineage>
</organism>
<dbReference type="PANTHER" id="PTHR10724:SF7">
    <property type="entry name" value="SMALL RIBOSOMAL SUBUNIT PROTEIN BS1C"/>
    <property type="match status" value="1"/>
</dbReference>
<dbReference type="Pfam" id="PF00575">
    <property type="entry name" value="S1"/>
    <property type="match status" value="2"/>
</dbReference>
<gene>
    <name evidence="5" type="ORF">RVR_4172</name>
</gene>
<feature type="domain" description="S1 motif" evidence="4">
    <location>
        <begin position="176"/>
        <end position="246"/>
    </location>
</feature>
<reference evidence="5 6" key="1">
    <citation type="journal article" date="2010" name="J. Bacteriol.">
        <title>Biochemical characterization of a novel indole prenyltransferase from Streptomyces sp. SN-593.</title>
        <authorList>
            <person name="Takahashi S."/>
            <person name="Takagi H."/>
            <person name="Toyoda A."/>
            <person name="Uramoto M."/>
            <person name="Nogawa T."/>
            <person name="Ueki M."/>
            <person name="Sakaki Y."/>
            <person name="Osada H."/>
        </authorList>
    </citation>
    <scope>NUCLEOTIDE SEQUENCE [LARGE SCALE GENOMIC DNA]</scope>
    <source>
        <strain evidence="5 6">SN-593</strain>
    </source>
</reference>
<evidence type="ECO:0000256" key="3">
    <source>
        <dbReference type="ARBA" id="ARBA00023274"/>
    </source>
</evidence>
<dbReference type="SMART" id="SM00316">
    <property type="entry name" value="S1"/>
    <property type="match status" value="2"/>
</dbReference>
<dbReference type="GO" id="GO:0005840">
    <property type="term" value="C:ribosome"/>
    <property type="evidence" value="ECO:0007669"/>
    <property type="project" value="UniProtKB-KW"/>
</dbReference>
<comment type="similarity">
    <text evidence="1">Belongs to the bacterial ribosomal protein bS1 family.</text>
</comment>
<dbReference type="SUPFAM" id="SSF50249">
    <property type="entry name" value="Nucleic acid-binding proteins"/>
    <property type="match status" value="2"/>
</dbReference>
<dbReference type="PANTHER" id="PTHR10724">
    <property type="entry name" value="30S RIBOSOMAL PROTEIN S1"/>
    <property type="match status" value="1"/>
</dbReference>
<evidence type="ECO:0000256" key="2">
    <source>
        <dbReference type="ARBA" id="ARBA00022980"/>
    </source>
</evidence>
<reference evidence="5 6" key="2">
    <citation type="journal article" date="2011" name="J. Antibiot.">
        <title>Furaquinocins I and J: novel polyketide isoprenoid hybrid compounds from Streptomyces reveromyceticus SN-593.</title>
        <authorList>
            <person name="Panthee S."/>
            <person name="Takahashi S."/>
            <person name="Takagi H."/>
            <person name="Nogawa T."/>
            <person name="Oowada E."/>
            <person name="Uramoto M."/>
            <person name="Osada H."/>
        </authorList>
    </citation>
    <scope>NUCLEOTIDE SEQUENCE [LARGE SCALE GENOMIC DNA]</scope>
    <source>
        <strain evidence="5 6">SN-593</strain>
    </source>
</reference>
<keyword evidence="2 5" id="KW-0689">Ribosomal protein</keyword>
<reference evidence="5 6" key="3">
    <citation type="journal article" date="2011" name="Nat. Chem. Biol.">
        <title>Reveromycin A biosynthesis uses RevG and RevJ for stereospecific spiroacetal formation.</title>
        <authorList>
            <person name="Takahashi S."/>
            <person name="Toyoda A."/>
            <person name="Sekiyama Y."/>
            <person name="Takagi H."/>
            <person name="Nogawa T."/>
            <person name="Uramoto M."/>
            <person name="Suzuki R."/>
            <person name="Koshino H."/>
            <person name="Kumano T."/>
            <person name="Panthee S."/>
            <person name="Dairi T."/>
            <person name="Ishikawa J."/>
            <person name="Ikeda H."/>
            <person name="Sakaki Y."/>
            <person name="Osada H."/>
        </authorList>
    </citation>
    <scope>NUCLEOTIDE SEQUENCE [LARGE SCALE GENOMIC DNA]</scope>
    <source>
        <strain evidence="5 6">SN-593</strain>
    </source>
</reference>
<dbReference type="KEGG" id="arev:RVR_4172"/>
<dbReference type="GO" id="GO:0003735">
    <property type="term" value="F:structural constituent of ribosome"/>
    <property type="evidence" value="ECO:0007669"/>
    <property type="project" value="TreeGrafter"/>
</dbReference>
<feature type="domain" description="S1 motif" evidence="4">
    <location>
        <begin position="83"/>
        <end position="159"/>
    </location>
</feature>
<evidence type="ECO:0000259" key="4">
    <source>
        <dbReference type="PROSITE" id="PS50126"/>
    </source>
</evidence>
<proteinExistence type="inferred from homology"/>
<dbReference type="GO" id="GO:0006412">
    <property type="term" value="P:translation"/>
    <property type="evidence" value="ECO:0007669"/>
    <property type="project" value="TreeGrafter"/>
</dbReference>
<keyword evidence="6" id="KW-1185">Reference proteome</keyword>
<accession>A0A7U3UST6</accession>
<evidence type="ECO:0000313" key="6">
    <source>
        <dbReference type="Proteomes" id="UP000595703"/>
    </source>
</evidence>
<sequence>MSDFTRRHEVSVILDGFPARALGRVFSSDRSWGRSSAVAPPEAGQRITAEVIDIDLDACRARLAMTATENPELWAFLKGRRRGETLTGTIASIEQFGVFVALDEGPDHPVFPGVGFISYAELSWAHFDTATDVVQVGRHVACEFLQFDTWNGEARLSLKAMQPDPLMAFAEATAVGQGLRGRVTRLVPFGIFVEVGHGIEGLVHQREAPDGAPPHSPDGPVQVGDEVNVVVSDIDQPRRRVALSWPRAASGRP</sequence>
<name>A0A7U3UST6_9ACTN</name>
<reference evidence="5 6" key="4">
    <citation type="journal article" date="2020" name="Sci. Rep.">
        <title>beta-carboline chemical signals induce reveromycin production through a LuxR family regulator in Streptomyces sp. SN-593.</title>
        <authorList>
            <person name="Panthee S."/>
            <person name="Kito N."/>
            <person name="Hayashi T."/>
            <person name="Shimizu T."/>
            <person name="Ishikawa J."/>
            <person name="Hamamoto H."/>
            <person name="Osada H."/>
            <person name="Takahashi S."/>
        </authorList>
    </citation>
    <scope>NUCLEOTIDE SEQUENCE [LARGE SCALE GENOMIC DNA]</scope>
    <source>
        <strain evidence="5 6">SN-593</strain>
    </source>
</reference>
<dbReference type="AlphaFoldDB" id="A0A7U3UST6"/>
<protein>
    <submittedName>
        <fullName evidence="5">Putative ribosomal protein</fullName>
    </submittedName>
</protein>
<dbReference type="InterPro" id="IPR012340">
    <property type="entry name" value="NA-bd_OB-fold"/>
</dbReference>
<dbReference type="Gene3D" id="2.40.50.140">
    <property type="entry name" value="Nucleic acid-binding proteins"/>
    <property type="match status" value="2"/>
</dbReference>
<dbReference type="Proteomes" id="UP000595703">
    <property type="component" value="Chromosome"/>
</dbReference>
<evidence type="ECO:0000256" key="1">
    <source>
        <dbReference type="ARBA" id="ARBA00006767"/>
    </source>
</evidence>
<dbReference type="GO" id="GO:0003729">
    <property type="term" value="F:mRNA binding"/>
    <property type="evidence" value="ECO:0007669"/>
    <property type="project" value="TreeGrafter"/>
</dbReference>
<dbReference type="EMBL" id="AP018365">
    <property type="protein sequence ID" value="BBA98111.1"/>
    <property type="molecule type" value="Genomic_DNA"/>
</dbReference>
<dbReference type="GO" id="GO:1990904">
    <property type="term" value="C:ribonucleoprotein complex"/>
    <property type="evidence" value="ECO:0007669"/>
    <property type="project" value="UniProtKB-KW"/>
</dbReference>